<dbReference type="EMBL" id="JAVHNQ010000013">
    <property type="protein sequence ID" value="KAK6334094.1"/>
    <property type="molecule type" value="Genomic_DNA"/>
</dbReference>
<reference evidence="2 3" key="1">
    <citation type="submission" date="2019-10" db="EMBL/GenBank/DDBJ databases">
        <authorList>
            <person name="Palmer J.M."/>
        </authorList>
    </citation>
    <scope>NUCLEOTIDE SEQUENCE [LARGE SCALE GENOMIC DNA]</scope>
    <source>
        <strain evidence="2 3">TWF696</strain>
    </source>
</reference>
<gene>
    <name evidence="2" type="ORF">TWF696_002596</name>
</gene>
<dbReference type="AlphaFoldDB" id="A0AAV9U4U5"/>
<comment type="caution">
    <text evidence="2">The sequence shown here is derived from an EMBL/GenBank/DDBJ whole genome shotgun (WGS) entry which is preliminary data.</text>
</comment>
<evidence type="ECO:0000313" key="3">
    <source>
        <dbReference type="Proteomes" id="UP001375240"/>
    </source>
</evidence>
<feature type="compositionally biased region" description="Basic residues" evidence="1">
    <location>
        <begin position="24"/>
        <end position="38"/>
    </location>
</feature>
<feature type="region of interest" description="Disordered" evidence="1">
    <location>
        <begin position="1"/>
        <end position="69"/>
    </location>
</feature>
<proteinExistence type="predicted"/>
<evidence type="ECO:0000256" key="1">
    <source>
        <dbReference type="SAM" id="MobiDB-lite"/>
    </source>
</evidence>
<accession>A0AAV9U4U5</accession>
<keyword evidence="3" id="KW-1185">Reference proteome</keyword>
<dbReference type="Proteomes" id="UP001375240">
    <property type="component" value="Unassembled WGS sequence"/>
</dbReference>
<sequence>MMPQGRSLRTGNPSIRGSPSSGRLRGRRGGGRRGRNMRQRSVSPIPSNTTTQVSMSAETGKSLPQPGADDDYGIRMALYRLKQEGVEEVVEYVRLKCLQNLLAKFEEPSIDKLVDKIKEMHRLKTMEQWRTTYIAVLFEHTTRARRCIKKLSPTISTDHEPDVGTAVKPDREALSLIAILQLATLWDEQNYSGYTKDNEKSQFVDIIQKRVKAFDHK</sequence>
<organism evidence="2 3">
    <name type="scientific">Orbilia brochopaga</name>
    <dbReference type="NCBI Taxonomy" id="3140254"/>
    <lineage>
        <taxon>Eukaryota</taxon>
        <taxon>Fungi</taxon>
        <taxon>Dikarya</taxon>
        <taxon>Ascomycota</taxon>
        <taxon>Pezizomycotina</taxon>
        <taxon>Orbiliomycetes</taxon>
        <taxon>Orbiliales</taxon>
        <taxon>Orbiliaceae</taxon>
        <taxon>Orbilia</taxon>
    </lineage>
</organism>
<evidence type="ECO:0000313" key="2">
    <source>
        <dbReference type="EMBL" id="KAK6334094.1"/>
    </source>
</evidence>
<protein>
    <submittedName>
        <fullName evidence="2">Uncharacterized protein</fullName>
    </submittedName>
</protein>
<feature type="compositionally biased region" description="Polar residues" evidence="1">
    <location>
        <begin position="44"/>
        <end position="59"/>
    </location>
</feature>
<name>A0AAV9U4U5_9PEZI</name>
<feature type="compositionally biased region" description="Low complexity" evidence="1">
    <location>
        <begin position="14"/>
        <end position="23"/>
    </location>
</feature>